<gene>
    <name evidence="3" type="ORF">TASK_LOCUS9643</name>
</gene>
<dbReference type="WBParaSite" id="TASK_0000964201-mRNA-1">
    <property type="protein sequence ID" value="TASK_0000964201-mRNA-1"/>
    <property type="gene ID" value="TASK_0000964201"/>
</dbReference>
<feature type="region of interest" description="Disordered" evidence="1">
    <location>
        <begin position="120"/>
        <end position="153"/>
    </location>
</feature>
<feature type="compositionally biased region" description="Acidic residues" evidence="1">
    <location>
        <begin position="125"/>
        <end position="136"/>
    </location>
</feature>
<name>A0A0R3WFJ9_TAEAS</name>
<evidence type="ECO:0000313" key="5">
    <source>
        <dbReference type="WBParaSite" id="TASK_0000964201-mRNA-1"/>
    </source>
</evidence>
<reference evidence="5" key="1">
    <citation type="submission" date="2017-02" db="UniProtKB">
        <authorList>
            <consortium name="WormBaseParasite"/>
        </authorList>
    </citation>
    <scope>IDENTIFICATION</scope>
</reference>
<keyword evidence="4" id="KW-1185">Reference proteome</keyword>
<keyword evidence="2" id="KW-1133">Transmembrane helix</keyword>
<protein>
    <submittedName>
        <fullName evidence="5">Transmembrane protein</fullName>
    </submittedName>
</protein>
<evidence type="ECO:0000256" key="1">
    <source>
        <dbReference type="SAM" id="MobiDB-lite"/>
    </source>
</evidence>
<reference evidence="3 4" key="2">
    <citation type="submission" date="2018-11" db="EMBL/GenBank/DDBJ databases">
        <authorList>
            <consortium name="Pathogen Informatics"/>
        </authorList>
    </citation>
    <scope>NUCLEOTIDE SEQUENCE [LARGE SCALE GENOMIC DNA]</scope>
</reference>
<dbReference type="EMBL" id="UYRS01019309">
    <property type="protein sequence ID" value="VDK44527.1"/>
    <property type="molecule type" value="Genomic_DNA"/>
</dbReference>
<evidence type="ECO:0000256" key="2">
    <source>
        <dbReference type="SAM" id="Phobius"/>
    </source>
</evidence>
<dbReference type="AlphaFoldDB" id="A0A0R3WFJ9"/>
<evidence type="ECO:0000313" key="3">
    <source>
        <dbReference type="EMBL" id="VDK44527.1"/>
    </source>
</evidence>
<sequence>MHACKHTCIQHCLGCGDDNSSASHVQPDSDQTADIWNGEAIDAINCFGHFPTLSAISMAARLMPLTAPFLLAYLLFVLYGHVFGFSWRHFLFASAVVDFVAIVLRPGGQRRRAVCHKAVQPDGHVEEEEEEEEEETQEKVEKEKEKKEEKKSRGTSVVNVSQACLSGFCAASSEVEEVSRPHSTDSTVTNYSRWFSGRIASDVGSVPTEHRTMVGGDGRRHLQPAS</sequence>
<proteinExistence type="predicted"/>
<organism evidence="5">
    <name type="scientific">Taenia asiatica</name>
    <name type="common">Asian tapeworm</name>
    <dbReference type="NCBI Taxonomy" id="60517"/>
    <lineage>
        <taxon>Eukaryota</taxon>
        <taxon>Metazoa</taxon>
        <taxon>Spiralia</taxon>
        <taxon>Lophotrochozoa</taxon>
        <taxon>Platyhelminthes</taxon>
        <taxon>Cestoda</taxon>
        <taxon>Eucestoda</taxon>
        <taxon>Cyclophyllidea</taxon>
        <taxon>Taeniidae</taxon>
        <taxon>Taenia</taxon>
    </lineage>
</organism>
<accession>A0A0R3WFJ9</accession>
<dbReference type="Proteomes" id="UP000282613">
    <property type="component" value="Unassembled WGS sequence"/>
</dbReference>
<feature type="transmembrane region" description="Helical" evidence="2">
    <location>
        <begin position="62"/>
        <end position="79"/>
    </location>
</feature>
<keyword evidence="2" id="KW-0812">Transmembrane</keyword>
<keyword evidence="2" id="KW-0472">Membrane</keyword>
<evidence type="ECO:0000313" key="4">
    <source>
        <dbReference type="Proteomes" id="UP000282613"/>
    </source>
</evidence>
<feature type="compositionally biased region" description="Basic and acidic residues" evidence="1">
    <location>
        <begin position="137"/>
        <end position="152"/>
    </location>
</feature>